<accession>A0A0F9NNU5</accession>
<comment type="caution">
    <text evidence="1">The sequence shown here is derived from an EMBL/GenBank/DDBJ whole genome shotgun (WGS) entry which is preliminary data.</text>
</comment>
<name>A0A0F9NNU5_9ZZZZ</name>
<proteinExistence type="predicted"/>
<gene>
    <name evidence="1" type="ORF">LCGC14_1314020</name>
</gene>
<reference evidence="1" key="1">
    <citation type="journal article" date="2015" name="Nature">
        <title>Complex archaea that bridge the gap between prokaryotes and eukaryotes.</title>
        <authorList>
            <person name="Spang A."/>
            <person name="Saw J.H."/>
            <person name="Jorgensen S.L."/>
            <person name="Zaremba-Niedzwiedzka K."/>
            <person name="Martijn J."/>
            <person name="Lind A.E."/>
            <person name="van Eijk R."/>
            <person name="Schleper C."/>
            <person name="Guy L."/>
            <person name="Ettema T.J."/>
        </authorList>
    </citation>
    <scope>NUCLEOTIDE SEQUENCE</scope>
</reference>
<evidence type="ECO:0000313" key="1">
    <source>
        <dbReference type="EMBL" id="KKM82967.1"/>
    </source>
</evidence>
<protein>
    <submittedName>
        <fullName evidence="1">Uncharacterized protein</fullName>
    </submittedName>
</protein>
<dbReference type="AlphaFoldDB" id="A0A0F9NNU5"/>
<dbReference type="EMBL" id="LAZR01007784">
    <property type="protein sequence ID" value="KKM82967.1"/>
    <property type="molecule type" value="Genomic_DNA"/>
</dbReference>
<organism evidence="1">
    <name type="scientific">marine sediment metagenome</name>
    <dbReference type="NCBI Taxonomy" id="412755"/>
    <lineage>
        <taxon>unclassified sequences</taxon>
        <taxon>metagenomes</taxon>
        <taxon>ecological metagenomes</taxon>
    </lineage>
</organism>
<sequence>MLSNQTDDCPQHPRGTDVMADKTPIEVFCCTARDINGQWWVVWKAEGFLEADTEVGRNKHPDSTLLEAVFQKGRQMVIAEVEK</sequence>